<dbReference type="EMBL" id="JAKGUD010000019">
    <property type="protein sequence ID" value="MCF4143582.1"/>
    <property type="molecule type" value="Genomic_DNA"/>
</dbReference>
<sequence length="193" mass="21647">MVIRHFPDPPRLVITIGGKAHRLKYLTRADVSALVLAIKELCEDRIPDRKEAMEALLSDRKVLDPLLMDCFPTAESLPAEDMEVKAGLLGIVWEANQVSEILEDLNLDRSGEGEEDGDNDPLGWPKFCLHMRRAFGIDEDTMFHRWTYWQFVGFLKAAREVLSGDEGGYTDAKPTTAKRGTIEDLVRSGVSGM</sequence>
<dbReference type="Proteomes" id="UP001200430">
    <property type="component" value="Unassembled WGS sequence"/>
</dbReference>
<keyword evidence="2" id="KW-1185">Reference proteome</keyword>
<reference evidence="1 2" key="1">
    <citation type="submission" date="2022-01" db="EMBL/GenBank/DDBJ databases">
        <title>Dethiosulfovibrio faecalis sp. nov., a novel proteolytic, non-sulfur-reducing bacterium isolated from a marine aquaculture solid waste bioreactor.</title>
        <authorList>
            <person name="Grabowski S."/>
            <person name="Apolinario E."/>
            <person name="Schneider N."/>
            <person name="Marshall C.W."/>
            <person name="Sowers K.R."/>
        </authorList>
    </citation>
    <scope>NUCLEOTIDE SEQUENCE [LARGE SCALE GENOMIC DNA]</scope>
    <source>
        <strain evidence="1 2">DSM 12537</strain>
    </source>
</reference>
<evidence type="ECO:0008006" key="3">
    <source>
        <dbReference type="Google" id="ProtNLM"/>
    </source>
</evidence>
<dbReference type="RefSeq" id="WP_236100317.1">
    <property type="nucleotide sequence ID" value="NZ_JAKGUD010000019.1"/>
</dbReference>
<evidence type="ECO:0000313" key="2">
    <source>
        <dbReference type="Proteomes" id="UP001200430"/>
    </source>
</evidence>
<proteinExistence type="predicted"/>
<organism evidence="1 2">
    <name type="scientific">Dethiosulfovibrio marinus</name>
    <dbReference type="NCBI Taxonomy" id="133532"/>
    <lineage>
        <taxon>Bacteria</taxon>
        <taxon>Thermotogati</taxon>
        <taxon>Synergistota</taxon>
        <taxon>Synergistia</taxon>
        <taxon>Synergistales</taxon>
        <taxon>Dethiosulfovibrionaceae</taxon>
        <taxon>Dethiosulfovibrio</taxon>
    </lineage>
</organism>
<comment type="caution">
    <text evidence="1">The sequence shown here is derived from an EMBL/GenBank/DDBJ whole genome shotgun (WGS) entry which is preliminary data.</text>
</comment>
<gene>
    <name evidence="1" type="ORF">L2W38_12265</name>
</gene>
<protein>
    <recommendedName>
        <fullName evidence="3">Tail assembly chaperone</fullName>
    </recommendedName>
</protein>
<name>A0ABS9EU27_9BACT</name>
<evidence type="ECO:0000313" key="1">
    <source>
        <dbReference type="EMBL" id="MCF4143582.1"/>
    </source>
</evidence>
<accession>A0ABS9EU27</accession>